<dbReference type="Proteomes" id="UP000664032">
    <property type="component" value="Unassembled WGS sequence"/>
</dbReference>
<proteinExistence type="predicted"/>
<name>A0ACB8GX68_PSICU</name>
<protein>
    <submittedName>
        <fullName evidence="1">Intron Large complex component GCFC2</fullName>
    </submittedName>
</protein>
<comment type="caution">
    <text evidence="1">The sequence shown here is derived from an EMBL/GenBank/DDBJ whole genome shotgun (WGS) entry which is preliminary data.</text>
</comment>
<evidence type="ECO:0000313" key="1">
    <source>
        <dbReference type="EMBL" id="KAH9480348.1"/>
    </source>
</evidence>
<dbReference type="EMBL" id="JAFIQS020000006">
    <property type="protein sequence ID" value="KAH9480348.1"/>
    <property type="molecule type" value="Genomic_DNA"/>
</dbReference>
<reference evidence="1" key="1">
    <citation type="submission" date="2021-10" db="EMBL/GenBank/DDBJ databases">
        <title>Psilocybe cubensis genome.</title>
        <authorList>
            <person name="Mckernan K.J."/>
            <person name="Crawford S."/>
            <person name="Trippe A."/>
            <person name="Kane L.T."/>
            <person name="Mclaughlin S."/>
        </authorList>
    </citation>
    <scope>NUCLEOTIDE SEQUENCE</scope>
    <source>
        <strain evidence="1">MGC-MH-2018</strain>
    </source>
</reference>
<organism evidence="1 2">
    <name type="scientific">Psilocybe cubensis</name>
    <name type="common">Psychedelic mushroom</name>
    <name type="synonym">Stropharia cubensis</name>
    <dbReference type="NCBI Taxonomy" id="181762"/>
    <lineage>
        <taxon>Eukaryota</taxon>
        <taxon>Fungi</taxon>
        <taxon>Dikarya</taxon>
        <taxon>Basidiomycota</taxon>
        <taxon>Agaricomycotina</taxon>
        <taxon>Agaricomycetes</taxon>
        <taxon>Agaricomycetidae</taxon>
        <taxon>Agaricales</taxon>
        <taxon>Agaricineae</taxon>
        <taxon>Strophariaceae</taxon>
        <taxon>Psilocybe</taxon>
    </lineage>
</organism>
<evidence type="ECO:0000313" key="2">
    <source>
        <dbReference type="Proteomes" id="UP000664032"/>
    </source>
</evidence>
<gene>
    <name evidence="1" type="ORF">JR316_0006946</name>
</gene>
<keyword evidence="2" id="KW-1185">Reference proteome</keyword>
<accession>A0ACB8GX68</accession>
<sequence>MDPSPPVIFKRSKAKATARARETSPENGTEKAAGTPEESPSTLALKLKNKVKRAKVKSRLSFGGDEEEEGDGEVFKVKKSNLSRKMALGTHPAIIPPTLDQATISTNDSPKYDAAYLKELKANTPSSRPKLPANIDSYDADMSIDVDDVSMQSIIVDSEESASFIPSQSSIQVAKEKRERLRNSLASGEEDFISLSVTKRSDEPQGPHPESRLMREEDELGEGDDEFAEYTSAQERIALGKKSRKLEASQRRDAMKEMIADAEEEDEETVEWEQEQLRRGGHRTPDPSSSNVKQVYKPAPIPVATPVPTLNAAITRLSERLTQLTTSHAKNSSTLTSLAQERQEVEDREKEMREMVEKAEEKRAWFTDFREWTESVAVFLDEKYPLLEKLEEERLSLLKERFDMISKRRREDSEDDLAAFLGPIPPPPQPESGELDELGRTVRRPDPVEESRARRVARVARRQIRKSRHVRPPGEEDEGFSTDSSLSPQDTSAYGEALQSLSTRSKEILADVKAAEFKDPGKGRWSAWREKYAESYVVAWGGLGVVSVWEFWVRLECLGWNPVEEARSLHDFKWYKGLYEYCRPGEGVIEERALGPDGDLVSSMISSAIIPLICKVVDNGGLDVYSSKHTRRIIDLAEEIEASIGTQGVKFQLILRSVFNSFQNAVTEIRESVDKYSRLHKSVPGFNPESIASRRRFLNRCVKLLKNILRWRKYIGDRFGIDMVVNQLVEDNIVIVARTGWDVGGEEVTRKFMWSSEGSSAIDSIIDPHSVASKSWLEYRYETK</sequence>